<keyword evidence="3" id="KW-1185">Reference proteome</keyword>
<evidence type="ECO:0000256" key="1">
    <source>
        <dbReference type="SAM" id="Phobius"/>
    </source>
</evidence>
<keyword evidence="1" id="KW-0812">Transmembrane</keyword>
<dbReference type="Proteomes" id="UP001344447">
    <property type="component" value="Unassembled WGS sequence"/>
</dbReference>
<keyword evidence="1" id="KW-1133">Transmembrane helix</keyword>
<dbReference type="PANTHER" id="PTHR34078">
    <property type="entry name" value="EXPRESSED PROTEIN"/>
    <property type="match status" value="1"/>
</dbReference>
<dbReference type="AlphaFoldDB" id="A0AAN7YYE6"/>
<accession>A0AAN7YYE6</accession>
<dbReference type="PANTHER" id="PTHR34078:SF2">
    <property type="entry name" value="DUF4190 DOMAIN-CONTAINING PROTEIN"/>
    <property type="match status" value="1"/>
</dbReference>
<name>A0AAN7YYE6_9MYCE</name>
<dbReference type="EMBL" id="JAVFKY010000001">
    <property type="protein sequence ID" value="KAK5584086.1"/>
    <property type="molecule type" value="Genomic_DNA"/>
</dbReference>
<evidence type="ECO:0000313" key="2">
    <source>
        <dbReference type="EMBL" id="KAK5584086.1"/>
    </source>
</evidence>
<feature type="transmembrane region" description="Helical" evidence="1">
    <location>
        <begin position="54"/>
        <end position="73"/>
    </location>
</feature>
<organism evidence="2 3">
    <name type="scientific">Dictyostelium firmibasis</name>
    <dbReference type="NCBI Taxonomy" id="79012"/>
    <lineage>
        <taxon>Eukaryota</taxon>
        <taxon>Amoebozoa</taxon>
        <taxon>Evosea</taxon>
        <taxon>Eumycetozoa</taxon>
        <taxon>Dictyostelia</taxon>
        <taxon>Dictyosteliales</taxon>
        <taxon>Dictyosteliaceae</taxon>
        <taxon>Dictyostelium</taxon>
    </lineage>
</organism>
<evidence type="ECO:0008006" key="4">
    <source>
        <dbReference type="Google" id="ProtNLM"/>
    </source>
</evidence>
<proteinExistence type="predicted"/>
<protein>
    <recommendedName>
        <fullName evidence="4">Transmembrane protein</fullName>
    </recommendedName>
</protein>
<evidence type="ECO:0000313" key="3">
    <source>
        <dbReference type="Proteomes" id="UP001344447"/>
    </source>
</evidence>
<feature type="transmembrane region" description="Helical" evidence="1">
    <location>
        <begin position="85"/>
        <end position="111"/>
    </location>
</feature>
<comment type="caution">
    <text evidence="2">The sequence shown here is derived from an EMBL/GenBank/DDBJ whole genome shotgun (WGS) entry which is preliminary data.</text>
</comment>
<sequence>MTITNDIESNNKNNNGQFVPMYDKGTEFPSFSNNFQPLKVEDNQNEDFSNKTSILLFLLGFLLLIPWIVNVVINFKSENKIARAFSIASLVLFCLAIIVIILISIILIVMVEYFHKSHREDS</sequence>
<keyword evidence="1" id="KW-0472">Membrane</keyword>
<reference evidence="2 3" key="1">
    <citation type="submission" date="2023-11" db="EMBL/GenBank/DDBJ databases">
        <title>Dfirmibasis_genome.</title>
        <authorList>
            <person name="Edelbroek B."/>
            <person name="Kjellin J."/>
            <person name="Jerlstrom-Hultqvist J."/>
            <person name="Soderbom F."/>
        </authorList>
    </citation>
    <scope>NUCLEOTIDE SEQUENCE [LARGE SCALE GENOMIC DNA]</scope>
    <source>
        <strain evidence="2 3">TNS-C-14</strain>
    </source>
</reference>
<gene>
    <name evidence="2" type="ORF">RB653_005693</name>
</gene>